<name>A0A644W4C6_9ZZZZ</name>
<evidence type="ECO:0000256" key="2">
    <source>
        <dbReference type="ARBA" id="ARBA00022598"/>
    </source>
</evidence>
<dbReference type="InterPro" id="IPR002317">
    <property type="entry name" value="Ser-tRNA-ligase_type_1"/>
</dbReference>
<dbReference type="PIRSF" id="PIRSF001529">
    <property type="entry name" value="Ser-tRNA-synth_IIa"/>
    <property type="match status" value="1"/>
</dbReference>
<comment type="caution">
    <text evidence="10">The sequence shown here is derived from an EMBL/GenBank/DDBJ whole genome shotgun (WGS) entry which is preliminary data.</text>
</comment>
<protein>
    <recommendedName>
        <fullName evidence="1">serine--tRNA ligase</fullName>
        <ecNumber evidence="1">6.1.1.11</ecNumber>
    </recommendedName>
    <alternativeName>
        <fullName evidence="7">Seryl-tRNA synthetase</fullName>
    </alternativeName>
</protein>
<evidence type="ECO:0000259" key="9">
    <source>
        <dbReference type="PROSITE" id="PS50862"/>
    </source>
</evidence>
<keyword evidence="3" id="KW-0547">Nucleotide-binding</keyword>
<evidence type="ECO:0000313" key="10">
    <source>
        <dbReference type="EMBL" id="MPL98561.1"/>
    </source>
</evidence>
<keyword evidence="6" id="KW-0030">Aminoacyl-tRNA synthetase</keyword>
<evidence type="ECO:0000256" key="8">
    <source>
        <dbReference type="SAM" id="Coils"/>
    </source>
</evidence>
<evidence type="ECO:0000256" key="7">
    <source>
        <dbReference type="ARBA" id="ARBA00031113"/>
    </source>
</evidence>
<dbReference type="NCBIfam" id="TIGR00414">
    <property type="entry name" value="serS"/>
    <property type="match status" value="1"/>
</dbReference>
<reference evidence="10" key="1">
    <citation type="submission" date="2019-08" db="EMBL/GenBank/DDBJ databases">
        <authorList>
            <person name="Kucharzyk K."/>
            <person name="Murdoch R.W."/>
            <person name="Higgins S."/>
            <person name="Loffler F."/>
        </authorList>
    </citation>
    <scope>NUCLEOTIDE SEQUENCE</scope>
</reference>
<evidence type="ECO:0000256" key="5">
    <source>
        <dbReference type="ARBA" id="ARBA00022917"/>
    </source>
</evidence>
<evidence type="ECO:0000256" key="6">
    <source>
        <dbReference type="ARBA" id="ARBA00023146"/>
    </source>
</evidence>
<sequence length="426" mass="47758">MIDLKELKSRRDEIERNIRVRNMNVDIDAIIELQERRSALMMEAESLRAKRNENAQKMKGKLDPQDRAVLIAEGKGLKESIASVEEQLNAVEQAFSEQARTIPNYAHPDAPVGKEDKDNTAIKFSGTIPRFTFKAKDHVQLGETLDLIDFDTATRVSGPKFYYLKREAVILQMALERYAMDIVIKHGFTPFITPDIAKEEILSGIGFNPRGEESNIYTIEGTGSCLVGTAEITLGGYYADQILEREQLPIKMAGLSHCFRREAGGAGQYSKGLYRVHQFSKLEMFIYCLPEQSDAYHQQLLAIEEEIFSGLGLAYRVVDTCTGDLGAPAYRKFDIEAWMPGRGENGEYGEVTSTSNCTDYQARSLSIRYRDENGKTQFVHMLNGTAIALSRAMVAILENYQTEDGSVLIPNSLVPYTGFTKIEARA</sequence>
<dbReference type="Pfam" id="PF02403">
    <property type="entry name" value="Seryl_tRNA_N"/>
    <property type="match status" value="1"/>
</dbReference>
<dbReference type="InterPro" id="IPR042103">
    <property type="entry name" value="SerRS_1_N_sf"/>
</dbReference>
<gene>
    <name evidence="10" type="primary">serS_17</name>
    <name evidence="10" type="ORF">SDC9_44767</name>
</gene>
<dbReference type="CDD" id="cd00770">
    <property type="entry name" value="SerRS_core"/>
    <property type="match status" value="1"/>
</dbReference>
<keyword evidence="4" id="KW-0067">ATP-binding</keyword>
<dbReference type="EMBL" id="VSSQ01000615">
    <property type="protein sequence ID" value="MPL98561.1"/>
    <property type="molecule type" value="Genomic_DNA"/>
</dbReference>
<accession>A0A644W4C6</accession>
<dbReference type="Gene3D" id="1.10.287.40">
    <property type="entry name" value="Serine-tRNA synthetase, tRNA binding domain"/>
    <property type="match status" value="1"/>
</dbReference>
<dbReference type="InterPro" id="IPR045864">
    <property type="entry name" value="aa-tRNA-synth_II/BPL/LPL"/>
</dbReference>
<dbReference type="SUPFAM" id="SSF46589">
    <property type="entry name" value="tRNA-binding arm"/>
    <property type="match status" value="1"/>
</dbReference>
<dbReference type="AlphaFoldDB" id="A0A644W4C6"/>
<dbReference type="PANTHER" id="PTHR11778">
    <property type="entry name" value="SERYL-TRNA SYNTHETASE"/>
    <property type="match status" value="1"/>
</dbReference>
<feature type="coiled-coil region" evidence="8">
    <location>
        <begin position="4"/>
        <end position="50"/>
    </location>
</feature>
<dbReference type="PRINTS" id="PR00981">
    <property type="entry name" value="TRNASYNTHSER"/>
</dbReference>
<dbReference type="GO" id="GO:0005524">
    <property type="term" value="F:ATP binding"/>
    <property type="evidence" value="ECO:0007669"/>
    <property type="project" value="UniProtKB-KW"/>
</dbReference>
<evidence type="ECO:0000256" key="1">
    <source>
        <dbReference type="ARBA" id="ARBA00012840"/>
    </source>
</evidence>
<dbReference type="InterPro" id="IPR015866">
    <property type="entry name" value="Ser-tRNA-synth_1_N"/>
</dbReference>
<dbReference type="PROSITE" id="PS50862">
    <property type="entry name" value="AA_TRNA_LIGASE_II"/>
    <property type="match status" value="1"/>
</dbReference>
<dbReference type="HAMAP" id="MF_00176">
    <property type="entry name" value="Ser_tRNA_synth_type1"/>
    <property type="match status" value="1"/>
</dbReference>
<dbReference type="InterPro" id="IPR006195">
    <property type="entry name" value="aa-tRNA-synth_II"/>
</dbReference>
<evidence type="ECO:0000256" key="3">
    <source>
        <dbReference type="ARBA" id="ARBA00022741"/>
    </source>
</evidence>
<feature type="domain" description="Aminoacyl-transfer RNA synthetases class-II family profile" evidence="9">
    <location>
        <begin position="137"/>
        <end position="410"/>
    </location>
</feature>
<keyword evidence="8" id="KW-0175">Coiled coil</keyword>
<dbReference type="InterPro" id="IPR033729">
    <property type="entry name" value="SerRS_core"/>
</dbReference>
<keyword evidence="5" id="KW-0648">Protein biosynthesis</keyword>
<dbReference type="GO" id="GO:0005737">
    <property type="term" value="C:cytoplasm"/>
    <property type="evidence" value="ECO:0007669"/>
    <property type="project" value="UniProtKB-ARBA"/>
</dbReference>
<dbReference type="FunFam" id="3.30.930.10:FF:000055">
    <property type="entry name" value="Serine--tRNA ligase"/>
    <property type="match status" value="1"/>
</dbReference>
<evidence type="ECO:0000256" key="4">
    <source>
        <dbReference type="ARBA" id="ARBA00022840"/>
    </source>
</evidence>
<dbReference type="Pfam" id="PF00587">
    <property type="entry name" value="tRNA-synt_2b"/>
    <property type="match status" value="1"/>
</dbReference>
<dbReference type="GO" id="GO:0004828">
    <property type="term" value="F:serine-tRNA ligase activity"/>
    <property type="evidence" value="ECO:0007669"/>
    <property type="project" value="UniProtKB-EC"/>
</dbReference>
<proteinExistence type="inferred from homology"/>
<dbReference type="EC" id="6.1.1.11" evidence="1"/>
<dbReference type="InterPro" id="IPR002314">
    <property type="entry name" value="aa-tRNA-synt_IIb"/>
</dbReference>
<dbReference type="InterPro" id="IPR010978">
    <property type="entry name" value="tRNA-bd_arm"/>
</dbReference>
<feature type="coiled-coil region" evidence="8">
    <location>
        <begin position="74"/>
        <end position="101"/>
    </location>
</feature>
<keyword evidence="2 10" id="KW-0436">Ligase</keyword>
<dbReference type="SUPFAM" id="SSF55681">
    <property type="entry name" value="Class II aaRS and biotin synthetases"/>
    <property type="match status" value="1"/>
</dbReference>
<dbReference type="GO" id="GO:0006434">
    <property type="term" value="P:seryl-tRNA aminoacylation"/>
    <property type="evidence" value="ECO:0007669"/>
    <property type="project" value="InterPro"/>
</dbReference>
<organism evidence="10">
    <name type="scientific">bioreactor metagenome</name>
    <dbReference type="NCBI Taxonomy" id="1076179"/>
    <lineage>
        <taxon>unclassified sequences</taxon>
        <taxon>metagenomes</taxon>
        <taxon>ecological metagenomes</taxon>
    </lineage>
</organism>
<dbReference type="Gene3D" id="3.30.930.10">
    <property type="entry name" value="Bira Bifunctional Protein, Domain 2"/>
    <property type="match status" value="1"/>
</dbReference>